<dbReference type="eggNOG" id="COG1493">
    <property type="taxonomic scope" value="Bacteria"/>
</dbReference>
<organism evidence="17 18">
    <name type="scientific">Peptoniphilus duerdenii ATCC BAA-1640</name>
    <dbReference type="NCBI Taxonomy" id="862517"/>
    <lineage>
        <taxon>Bacteria</taxon>
        <taxon>Bacillati</taxon>
        <taxon>Bacillota</taxon>
        <taxon>Tissierellia</taxon>
        <taxon>Tissierellales</taxon>
        <taxon>Peptoniphilaceae</taxon>
        <taxon>Peptoniphilus</taxon>
    </lineage>
</organism>
<dbReference type="EMBL" id="AEEH01000011">
    <property type="protein sequence ID" value="EFM26287.1"/>
    <property type="molecule type" value="Genomic_DNA"/>
</dbReference>
<comment type="catalytic activity">
    <reaction evidence="1 14">
        <text>[HPr protein]-L-serine + ATP = [HPr protein]-O-phospho-L-serine + ADP + H(+)</text>
        <dbReference type="Rhea" id="RHEA:46600"/>
        <dbReference type="Rhea" id="RHEA-COMP:11602"/>
        <dbReference type="Rhea" id="RHEA-COMP:11603"/>
        <dbReference type="ChEBI" id="CHEBI:15378"/>
        <dbReference type="ChEBI" id="CHEBI:29999"/>
        <dbReference type="ChEBI" id="CHEBI:30616"/>
        <dbReference type="ChEBI" id="CHEBI:83421"/>
        <dbReference type="ChEBI" id="CHEBI:456216"/>
    </reaction>
</comment>
<dbReference type="InterPro" id="IPR028979">
    <property type="entry name" value="Ser_kin/Pase_Hpr-like_N_sf"/>
</dbReference>
<comment type="caution">
    <text evidence="17">The sequence shown here is derived from an EMBL/GenBank/DDBJ whole genome shotgun (WGS) entry which is preliminary data.</text>
</comment>
<feature type="active site" description="Proton acceptor; for phosphorylation activity. Proton donor; for dephosphorylation activity" evidence="14">
    <location>
        <position position="178"/>
    </location>
</feature>
<evidence type="ECO:0000256" key="13">
    <source>
        <dbReference type="ARBA" id="ARBA00047657"/>
    </source>
</evidence>
<feature type="region of interest" description="Important for the catalytic mechanism of both phosphorylation and dephosphorylation" evidence="14">
    <location>
        <begin position="201"/>
        <end position="210"/>
    </location>
</feature>
<feature type="binding site" evidence="14">
    <location>
        <position position="202"/>
    </location>
    <ligand>
        <name>Mg(2+)</name>
        <dbReference type="ChEBI" id="CHEBI:18420"/>
    </ligand>
</feature>
<feature type="domain" description="HPr(Ser) kinase/phosphorylase N-terminal" evidence="15">
    <location>
        <begin position="7"/>
        <end position="127"/>
    </location>
</feature>
<feature type="active site" evidence="14">
    <location>
        <position position="139"/>
    </location>
</feature>
<comment type="function">
    <text evidence="14">Catalyzes the ATP- as well as the pyrophosphate-dependent phosphorylation of a specific serine residue in HPr, a phosphocarrier protein of the phosphoenolpyruvate-dependent sugar phosphotransferase system (PTS). HprK/P also catalyzes the pyrophosphate-producing, inorganic phosphate-dependent dephosphorylation (phosphorolysis) of seryl-phosphorylated HPr (P-Ser-HPr). The two antagonistic activities of HprK/P are regulated by several intracellular metabolites, which change their concentration in response to the absence or presence of rapidly metabolisable carbon sources (glucose, fructose, etc.) in the growth medium. Therefore, by controlling the phosphorylation state of HPr, HPrK/P is a sensor enzyme that plays a major role in the regulation of carbon metabolism and sugar transport: it mediates carbon catabolite repression (CCR), and regulates PTS-catalyzed carbohydrate uptake and inducer exclusion.</text>
</comment>
<dbReference type="GO" id="GO:0006109">
    <property type="term" value="P:regulation of carbohydrate metabolic process"/>
    <property type="evidence" value="ECO:0007669"/>
    <property type="project" value="UniProtKB-UniRule"/>
</dbReference>
<evidence type="ECO:0000256" key="12">
    <source>
        <dbReference type="ARBA" id="ARBA00023277"/>
    </source>
</evidence>
<dbReference type="GO" id="GO:0004674">
    <property type="term" value="F:protein serine/threonine kinase activity"/>
    <property type="evidence" value="ECO:0007669"/>
    <property type="project" value="UniProtKB-KW"/>
</dbReference>
<evidence type="ECO:0000256" key="3">
    <source>
        <dbReference type="ARBA" id="ARBA00006883"/>
    </source>
</evidence>
<comment type="cofactor">
    <cofactor evidence="2 14">
        <name>Mg(2+)</name>
        <dbReference type="ChEBI" id="CHEBI:18420"/>
    </cofactor>
</comment>
<keyword evidence="8 14" id="KW-0418">Kinase</keyword>
<proteinExistence type="inferred from homology"/>
<keyword evidence="6 14" id="KW-0479">Metal-binding</keyword>
<keyword evidence="10 14" id="KW-0460">Magnesium</keyword>
<keyword evidence="11 14" id="KW-0511">Multifunctional enzyme</keyword>
<evidence type="ECO:0000259" key="15">
    <source>
        <dbReference type="Pfam" id="PF02603"/>
    </source>
</evidence>
<evidence type="ECO:0000256" key="1">
    <source>
        <dbReference type="ARBA" id="ARBA00001120"/>
    </source>
</evidence>
<keyword evidence="7 14" id="KW-0547">Nucleotide-binding</keyword>
<comment type="subunit">
    <text evidence="14">Homohexamer.</text>
</comment>
<feature type="domain" description="HPr kinase/phosphorylase C-terminal" evidence="16">
    <location>
        <begin position="131"/>
        <end position="298"/>
    </location>
</feature>
<dbReference type="SUPFAM" id="SSF75138">
    <property type="entry name" value="HprK N-terminal domain-like"/>
    <property type="match status" value="1"/>
</dbReference>
<dbReference type="HAMAP" id="MF_01249">
    <property type="entry name" value="HPr_kinase"/>
    <property type="match status" value="1"/>
</dbReference>
<evidence type="ECO:0000256" key="2">
    <source>
        <dbReference type="ARBA" id="ARBA00001946"/>
    </source>
</evidence>
<evidence type="ECO:0000313" key="18">
    <source>
        <dbReference type="Proteomes" id="UP000003280"/>
    </source>
</evidence>
<dbReference type="Pfam" id="PF07475">
    <property type="entry name" value="Hpr_kinase_C"/>
    <property type="match status" value="1"/>
</dbReference>
<dbReference type="InterPro" id="IPR027417">
    <property type="entry name" value="P-loop_NTPase"/>
</dbReference>
<dbReference type="SUPFAM" id="SSF53795">
    <property type="entry name" value="PEP carboxykinase-like"/>
    <property type="match status" value="1"/>
</dbReference>
<dbReference type="Proteomes" id="UP000003280">
    <property type="component" value="Unassembled WGS sequence"/>
</dbReference>
<reference evidence="17 18" key="1">
    <citation type="submission" date="2010-07" db="EMBL/GenBank/DDBJ databases">
        <authorList>
            <person name="Muzny D."/>
            <person name="Qin X."/>
            <person name="Deng J."/>
            <person name="Jiang H."/>
            <person name="Liu Y."/>
            <person name="Qu J."/>
            <person name="Song X.-Z."/>
            <person name="Zhang L."/>
            <person name="Thornton R."/>
            <person name="Coyle M."/>
            <person name="Francisco L."/>
            <person name="Jackson L."/>
            <person name="Javaid M."/>
            <person name="Korchina V."/>
            <person name="Kovar C."/>
            <person name="Mata R."/>
            <person name="Mathew T."/>
            <person name="Ngo R."/>
            <person name="Nguyen L."/>
            <person name="Nguyen N."/>
            <person name="Okwuonu G."/>
            <person name="Ongeri F."/>
            <person name="Pham C."/>
            <person name="Simmons D."/>
            <person name="Wilczek-Boney K."/>
            <person name="Hale W."/>
            <person name="Jakkamsetti A."/>
            <person name="Pham P."/>
            <person name="Ruth R."/>
            <person name="San Lucas F."/>
            <person name="Warren J."/>
            <person name="Zhang J."/>
            <person name="Zhao Z."/>
            <person name="Zhou C."/>
            <person name="Zhu D."/>
            <person name="Lee S."/>
            <person name="Bess C."/>
            <person name="Blankenburg K."/>
            <person name="Forbes L."/>
            <person name="Fu Q."/>
            <person name="Gubbala S."/>
            <person name="Hirani K."/>
            <person name="Jayaseelan J.C."/>
            <person name="Lara F."/>
            <person name="Munidasa M."/>
            <person name="Palculict T."/>
            <person name="Patil S."/>
            <person name="Pu L.-L."/>
            <person name="Saada N."/>
            <person name="Tang L."/>
            <person name="Weissenberger G."/>
            <person name="Zhu Y."/>
            <person name="Hemphill L."/>
            <person name="Shang Y."/>
            <person name="Youmans B."/>
            <person name="Ayvaz T."/>
            <person name="Ross M."/>
            <person name="Santibanez J."/>
            <person name="Aqrawi P."/>
            <person name="Gross S."/>
            <person name="Joshi V."/>
            <person name="Fowler G."/>
            <person name="Nazareth L."/>
            <person name="Reid J."/>
            <person name="Worley K."/>
            <person name="Petrosino J."/>
            <person name="Highlander S."/>
            <person name="Gibbs R."/>
        </authorList>
    </citation>
    <scope>NUCLEOTIDE SEQUENCE [LARGE SCALE GENOMIC DNA]</scope>
    <source>
        <strain evidence="17 18">ATCC BAA-1640</strain>
    </source>
</reference>
<keyword evidence="4 14" id="KW-0723">Serine/threonine-protein kinase</keyword>
<dbReference type="GO" id="GO:0000287">
    <property type="term" value="F:magnesium ion binding"/>
    <property type="evidence" value="ECO:0007669"/>
    <property type="project" value="UniProtKB-UniRule"/>
</dbReference>
<dbReference type="PANTHER" id="PTHR30305:SF1">
    <property type="entry name" value="HPR KINASE_PHOSPHORYLASE"/>
    <property type="match status" value="1"/>
</dbReference>
<feature type="active site" evidence="14">
    <location>
        <position position="160"/>
    </location>
</feature>
<evidence type="ECO:0000313" key="17">
    <source>
        <dbReference type="EMBL" id="EFM26287.1"/>
    </source>
</evidence>
<accession>E0NIV7</accession>
<gene>
    <name evidence="14 17" type="primary">hprK</name>
    <name evidence="17" type="ORF">HMPREF9225_0096</name>
</gene>
<evidence type="ECO:0000256" key="8">
    <source>
        <dbReference type="ARBA" id="ARBA00022777"/>
    </source>
</evidence>
<evidence type="ECO:0000256" key="14">
    <source>
        <dbReference type="HAMAP-Rule" id="MF_01249"/>
    </source>
</evidence>
<dbReference type="Pfam" id="PF02603">
    <property type="entry name" value="Hpr_kinase_N"/>
    <property type="match status" value="1"/>
</dbReference>
<dbReference type="CDD" id="cd01918">
    <property type="entry name" value="HprK_C"/>
    <property type="match status" value="1"/>
</dbReference>
<evidence type="ECO:0000259" key="16">
    <source>
        <dbReference type="Pfam" id="PF07475"/>
    </source>
</evidence>
<evidence type="ECO:0000256" key="4">
    <source>
        <dbReference type="ARBA" id="ARBA00022527"/>
    </source>
</evidence>
<dbReference type="NCBIfam" id="TIGR00679">
    <property type="entry name" value="hpr-ser"/>
    <property type="match status" value="1"/>
</dbReference>
<dbReference type="AlphaFoldDB" id="E0NIV7"/>
<dbReference type="HOGENOM" id="CLU_052030_0_1_9"/>
<name>E0NIV7_9FIRM</name>
<evidence type="ECO:0000256" key="5">
    <source>
        <dbReference type="ARBA" id="ARBA00022679"/>
    </source>
</evidence>
<feature type="region of interest" description="Important for the catalytic mechanism of dephosphorylation" evidence="14">
    <location>
        <begin position="264"/>
        <end position="269"/>
    </location>
</feature>
<comment type="catalytic activity">
    <reaction evidence="13 14">
        <text>[HPr protein]-O-phospho-L-serine + phosphate + H(+) = [HPr protein]-L-serine + diphosphate</text>
        <dbReference type="Rhea" id="RHEA:46604"/>
        <dbReference type="Rhea" id="RHEA-COMP:11602"/>
        <dbReference type="Rhea" id="RHEA-COMP:11603"/>
        <dbReference type="ChEBI" id="CHEBI:15378"/>
        <dbReference type="ChEBI" id="CHEBI:29999"/>
        <dbReference type="ChEBI" id="CHEBI:33019"/>
        <dbReference type="ChEBI" id="CHEBI:43474"/>
        <dbReference type="ChEBI" id="CHEBI:83421"/>
    </reaction>
</comment>
<protein>
    <recommendedName>
        <fullName evidence="14">HPr kinase/phosphorylase</fullName>
        <shortName evidence="14">HPrK/P</shortName>
        <ecNumber evidence="14">2.7.11.-</ecNumber>
        <ecNumber evidence="14">2.7.4.-</ecNumber>
    </recommendedName>
    <alternativeName>
        <fullName evidence="14">HPr(Ser) kinase/phosphorylase</fullName>
    </alternativeName>
</protein>
<dbReference type="STRING" id="862517.HMPREF9225_0096"/>
<evidence type="ECO:0000256" key="10">
    <source>
        <dbReference type="ARBA" id="ARBA00022842"/>
    </source>
</evidence>
<dbReference type="Gene3D" id="3.40.50.300">
    <property type="entry name" value="P-loop containing nucleotide triphosphate hydrolases"/>
    <property type="match status" value="1"/>
</dbReference>
<feature type="binding site" evidence="14">
    <location>
        <position position="161"/>
    </location>
    <ligand>
        <name>Mg(2+)</name>
        <dbReference type="ChEBI" id="CHEBI:18420"/>
    </ligand>
</feature>
<dbReference type="GO" id="GO:0000155">
    <property type="term" value="F:phosphorelay sensor kinase activity"/>
    <property type="evidence" value="ECO:0007669"/>
    <property type="project" value="InterPro"/>
</dbReference>
<comment type="domain">
    <text evidence="14">The Walker A ATP-binding motif also binds Pi and PPi.</text>
</comment>
<evidence type="ECO:0000256" key="9">
    <source>
        <dbReference type="ARBA" id="ARBA00022840"/>
    </source>
</evidence>
<dbReference type="Gene3D" id="3.40.1390.20">
    <property type="entry name" value="HprK N-terminal domain-like"/>
    <property type="match status" value="1"/>
</dbReference>
<dbReference type="InterPro" id="IPR003755">
    <property type="entry name" value="HPr(Ser)_kin/Pase"/>
</dbReference>
<keyword evidence="9 14" id="KW-0067">ATP-binding</keyword>
<dbReference type="GO" id="GO:0004712">
    <property type="term" value="F:protein serine/threonine/tyrosine kinase activity"/>
    <property type="evidence" value="ECO:0007669"/>
    <property type="project" value="UniProtKB-UniRule"/>
</dbReference>
<dbReference type="RefSeq" id="WP_008900932.1">
    <property type="nucleotide sequence ID" value="NZ_GL397071.1"/>
</dbReference>
<dbReference type="EC" id="2.7.11.-" evidence="14"/>
<dbReference type="GO" id="GO:0005524">
    <property type="term" value="F:ATP binding"/>
    <property type="evidence" value="ECO:0007669"/>
    <property type="project" value="UniProtKB-UniRule"/>
</dbReference>
<evidence type="ECO:0000256" key="7">
    <source>
        <dbReference type="ARBA" id="ARBA00022741"/>
    </source>
</evidence>
<feature type="active site" evidence="14">
    <location>
        <position position="243"/>
    </location>
</feature>
<evidence type="ECO:0000256" key="11">
    <source>
        <dbReference type="ARBA" id="ARBA00023268"/>
    </source>
</evidence>
<dbReference type="InterPro" id="IPR011126">
    <property type="entry name" value="Hpr_kin/Pase_Hpr_N"/>
</dbReference>
<keyword evidence="5 14" id="KW-0808">Transferase</keyword>
<dbReference type="EC" id="2.7.4.-" evidence="14"/>
<feature type="binding site" evidence="14">
    <location>
        <begin position="154"/>
        <end position="161"/>
    </location>
    <ligand>
        <name>ATP</name>
        <dbReference type="ChEBI" id="CHEBI:30616"/>
    </ligand>
</feature>
<evidence type="ECO:0000256" key="6">
    <source>
        <dbReference type="ARBA" id="ARBA00022723"/>
    </source>
</evidence>
<sequence length="313" mass="35886">MSYYTLMDLKAELNFNLVYQAKRYFTVSITEPEVNRPGLQLAGYFRKFKNKRLQMIGNQEWYYLSEMEPAKRRESLDKLFEQDVPAIIFAAGNEVFKEALESAEKYDITIFKIDKKTNIVLEELKNFIDEALAPTTRIHGVLLDVYGVGVILTGDSGVGKSETALDLIAKGSKLISDDSVIIKKMDDRLIGTSPEITKHFMEVRGVGIIDIQRFFGVGSVMEKREVEMIAHLELWDDEKEYVRLGLEDTYQEILGVDVVKYTIPVKPGRHTAMIIEVATNNFKQKQLGYNPAVALNERIMSSIRKRKENQRRD</sequence>
<keyword evidence="12 14" id="KW-0119">Carbohydrate metabolism</keyword>
<comment type="similarity">
    <text evidence="3 14">Belongs to the HPrK/P family.</text>
</comment>
<keyword evidence="18" id="KW-1185">Reference proteome</keyword>
<dbReference type="InterPro" id="IPR011104">
    <property type="entry name" value="Hpr_kin/Pase_C"/>
</dbReference>
<comment type="miscellaneous">
    <text evidence="14">Both phosphorylation and phosphorolysis are carried out by the same active site and suggest a common mechanism for both reactions.</text>
</comment>
<dbReference type="FunFam" id="3.40.50.300:FF:000174">
    <property type="entry name" value="HPr kinase/phosphorylase"/>
    <property type="match status" value="1"/>
</dbReference>
<dbReference type="PANTHER" id="PTHR30305">
    <property type="entry name" value="PROTEIN YJDM-RELATED"/>
    <property type="match status" value="1"/>
</dbReference>